<evidence type="ECO:0000256" key="4">
    <source>
        <dbReference type="ARBA" id="ARBA00022475"/>
    </source>
</evidence>
<protein>
    <recommendedName>
        <fullName evidence="11">AI-2E family transporter</fullName>
    </recommendedName>
</protein>
<keyword evidence="7 8" id="KW-0472">Membrane</keyword>
<dbReference type="AlphaFoldDB" id="A0A2H0NA60"/>
<accession>A0A2H0NA60</accession>
<dbReference type="Proteomes" id="UP000229893">
    <property type="component" value="Unassembled WGS sequence"/>
</dbReference>
<feature type="transmembrane region" description="Helical" evidence="8">
    <location>
        <begin position="291"/>
        <end position="314"/>
    </location>
</feature>
<feature type="transmembrane region" description="Helical" evidence="8">
    <location>
        <begin position="224"/>
        <end position="252"/>
    </location>
</feature>
<reference evidence="9 10" key="1">
    <citation type="submission" date="2017-09" db="EMBL/GenBank/DDBJ databases">
        <title>Depth-based differentiation of microbial function through sediment-hosted aquifers and enrichment of novel symbionts in the deep terrestrial subsurface.</title>
        <authorList>
            <person name="Probst A.J."/>
            <person name="Ladd B."/>
            <person name="Jarett J.K."/>
            <person name="Geller-Mcgrath D.E."/>
            <person name="Sieber C.M."/>
            <person name="Emerson J.B."/>
            <person name="Anantharaman K."/>
            <person name="Thomas B.C."/>
            <person name="Malmstrom R."/>
            <person name="Stieglmeier M."/>
            <person name="Klingl A."/>
            <person name="Woyke T."/>
            <person name="Ryan C.M."/>
            <person name="Banfield J.F."/>
        </authorList>
    </citation>
    <scope>NUCLEOTIDE SEQUENCE [LARGE SCALE GENOMIC DNA]</scope>
    <source>
        <strain evidence="9">CG11_big_fil_rev_8_21_14_0_20_35_14</strain>
    </source>
</reference>
<feature type="transmembrane region" description="Helical" evidence="8">
    <location>
        <begin position="259"/>
        <end position="279"/>
    </location>
</feature>
<feature type="transmembrane region" description="Helical" evidence="8">
    <location>
        <begin position="65"/>
        <end position="87"/>
    </location>
</feature>
<evidence type="ECO:0000256" key="8">
    <source>
        <dbReference type="SAM" id="Phobius"/>
    </source>
</evidence>
<evidence type="ECO:0000256" key="6">
    <source>
        <dbReference type="ARBA" id="ARBA00022989"/>
    </source>
</evidence>
<feature type="transmembrane region" description="Helical" evidence="8">
    <location>
        <begin position="12"/>
        <end position="29"/>
    </location>
</feature>
<dbReference type="GO" id="GO:0055085">
    <property type="term" value="P:transmembrane transport"/>
    <property type="evidence" value="ECO:0007669"/>
    <property type="project" value="TreeGrafter"/>
</dbReference>
<keyword evidence="3" id="KW-0813">Transport</keyword>
<feature type="transmembrane region" description="Helical" evidence="8">
    <location>
        <begin position="35"/>
        <end position="53"/>
    </location>
</feature>
<evidence type="ECO:0000256" key="3">
    <source>
        <dbReference type="ARBA" id="ARBA00022448"/>
    </source>
</evidence>
<dbReference type="EMBL" id="PCWO01000021">
    <property type="protein sequence ID" value="PIR04986.1"/>
    <property type="molecule type" value="Genomic_DNA"/>
</dbReference>
<gene>
    <name evidence="9" type="ORF">COV57_01510</name>
</gene>
<evidence type="ECO:0000256" key="7">
    <source>
        <dbReference type="ARBA" id="ARBA00023136"/>
    </source>
</evidence>
<dbReference type="PANTHER" id="PTHR21716:SF53">
    <property type="entry name" value="PERMEASE PERM-RELATED"/>
    <property type="match status" value="1"/>
</dbReference>
<proteinExistence type="inferred from homology"/>
<dbReference type="GO" id="GO:0005886">
    <property type="term" value="C:plasma membrane"/>
    <property type="evidence" value="ECO:0007669"/>
    <property type="project" value="UniProtKB-SubCell"/>
</dbReference>
<evidence type="ECO:0000313" key="10">
    <source>
        <dbReference type="Proteomes" id="UP000229893"/>
    </source>
</evidence>
<sequence length="346" mass="37805">MEKVHMDITWGSLWRTALVVGMAGVLFLVRDVLVAIFLSVVISTGLAPFVDFLEKRSVPRLLGTILVYLSIVLVFGLLIYVVVPIAMAEFEGLFENLVALTNSIFSFTGTKITIDTFQDNIGIFSSAFFFGGASFFEAASSFFGGVALAITVAFVSFYLSLSRNGVEWFLRAIMPESYEEKVLSIFKRSKRRIGFWLQTQIFLSLVVGLLSFIGLALLGVEHALILGMAAGVFEIIPFVGPVFAGSIAVLVALSDSFSLGLYVLVLFAVIQQIESQFIIPSLFQKAIGLHPVVVIAAFMIGFTLLGFIGLILAVPGAVILQEILNDWVSIKDHRRALRESGIVKDK</sequence>
<evidence type="ECO:0000256" key="2">
    <source>
        <dbReference type="ARBA" id="ARBA00009773"/>
    </source>
</evidence>
<organism evidence="9 10">
    <name type="scientific">Candidatus Liptonbacteria bacterium CG11_big_fil_rev_8_21_14_0_20_35_14</name>
    <dbReference type="NCBI Taxonomy" id="1974634"/>
    <lineage>
        <taxon>Bacteria</taxon>
        <taxon>Candidatus Liptoniibacteriota</taxon>
    </lineage>
</organism>
<evidence type="ECO:0008006" key="11">
    <source>
        <dbReference type="Google" id="ProtNLM"/>
    </source>
</evidence>
<comment type="subcellular location">
    <subcellularLocation>
        <location evidence="1">Cell membrane</location>
        <topology evidence="1">Multi-pass membrane protein</topology>
    </subcellularLocation>
</comment>
<dbReference type="InterPro" id="IPR002549">
    <property type="entry name" value="AI-2E-like"/>
</dbReference>
<evidence type="ECO:0000256" key="1">
    <source>
        <dbReference type="ARBA" id="ARBA00004651"/>
    </source>
</evidence>
<keyword evidence="6 8" id="KW-1133">Transmembrane helix</keyword>
<feature type="transmembrane region" description="Helical" evidence="8">
    <location>
        <begin position="195"/>
        <end position="218"/>
    </location>
</feature>
<comment type="caution">
    <text evidence="9">The sequence shown here is derived from an EMBL/GenBank/DDBJ whole genome shotgun (WGS) entry which is preliminary data.</text>
</comment>
<feature type="transmembrane region" description="Helical" evidence="8">
    <location>
        <begin position="138"/>
        <end position="161"/>
    </location>
</feature>
<evidence type="ECO:0000313" key="9">
    <source>
        <dbReference type="EMBL" id="PIR04986.1"/>
    </source>
</evidence>
<dbReference type="PANTHER" id="PTHR21716">
    <property type="entry name" value="TRANSMEMBRANE PROTEIN"/>
    <property type="match status" value="1"/>
</dbReference>
<comment type="similarity">
    <text evidence="2">Belongs to the autoinducer-2 exporter (AI-2E) (TC 2.A.86) family.</text>
</comment>
<name>A0A2H0NA60_9BACT</name>
<keyword evidence="5 8" id="KW-0812">Transmembrane</keyword>
<keyword evidence="4" id="KW-1003">Cell membrane</keyword>
<dbReference type="Pfam" id="PF01594">
    <property type="entry name" value="AI-2E_transport"/>
    <property type="match status" value="1"/>
</dbReference>
<evidence type="ECO:0000256" key="5">
    <source>
        <dbReference type="ARBA" id="ARBA00022692"/>
    </source>
</evidence>